<organism evidence="1 2">
    <name type="scientific">Enorma phocaeensis</name>
    <dbReference type="NCBI Taxonomy" id="1871019"/>
    <lineage>
        <taxon>Bacteria</taxon>
        <taxon>Bacillati</taxon>
        <taxon>Actinomycetota</taxon>
        <taxon>Coriobacteriia</taxon>
        <taxon>Coriobacteriales</taxon>
        <taxon>Coriobacteriaceae</taxon>
        <taxon>Enorma</taxon>
    </lineage>
</organism>
<gene>
    <name evidence="1" type="ORF">QUW28_01720</name>
</gene>
<dbReference type="RefSeq" id="WP_289544058.1">
    <property type="nucleotide sequence ID" value="NZ_JAUDDZ010000002.1"/>
</dbReference>
<dbReference type="Proteomes" id="UP001529421">
    <property type="component" value="Unassembled WGS sequence"/>
</dbReference>
<name>A0ABT7V757_9ACTN</name>
<protein>
    <submittedName>
        <fullName evidence="1">Uncharacterized protein</fullName>
    </submittedName>
</protein>
<accession>A0ABT7V757</accession>
<dbReference type="EMBL" id="JAUDDZ010000002">
    <property type="protein sequence ID" value="MDM8274219.1"/>
    <property type="molecule type" value="Genomic_DNA"/>
</dbReference>
<evidence type="ECO:0000313" key="2">
    <source>
        <dbReference type="Proteomes" id="UP001529421"/>
    </source>
</evidence>
<sequence>MGFRSWLRERFSRMARRRGSRRAGPARTASAPQVEMIAPGYPAADWEELPAYLPVDPEGHKVVCIIAAAIAAGEHTESNLVLRRVNMANPEYTRVACIATALGAGALDKSSFTVKRIYRKKVTENTHAA</sequence>
<comment type="caution">
    <text evidence="1">The sequence shown here is derived from an EMBL/GenBank/DDBJ whole genome shotgun (WGS) entry which is preliminary data.</text>
</comment>
<keyword evidence="2" id="KW-1185">Reference proteome</keyword>
<proteinExistence type="predicted"/>
<evidence type="ECO:0000313" key="1">
    <source>
        <dbReference type="EMBL" id="MDM8274219.1"/>
    </source>
</evidence>
<reference evidence="2" key="1">
    <citation type="submission" date="2023-06" db="EMBL/GenBank/DDBJ databases">
        <title>Identification and characterization of horizontal gene transfer across gut microbiota members of farm animals based on homology search.</title>
        <authorList>
            <person name="Zeman M."/>
            <person name="Kubasova T."/>
            <person name="Jahodarova E."/>
            <person name="Nykrynova M."/>
            <person name="Rychlik I."/>
        </authorList>
    </citation>
    <scope>NUCLEOTIDE SEQUENCE [LARGE SCALE GENOMIC DNA]</scope>
    <source>
        <strain evidence="2">154_Feed</strain>
    </source>
</reference>